<evidence type="ECO:0000256" key="5">
    <source>
        <dbReference type="ARBA" id="ARBA00023172"/>
    </source>
</evidence>
<dbReference type="EMBL" id="CP042914">
    <property type="protein sequence ID" value="QEG41150.1"/>
    <property type="molecule type" value="Genomic_DNA"/>
</dbReference>
<name>A0A5B9QTS0_9BACT</name>
<keyword evidence="4 7" id="KW-0862">Zinc</keyword>
<dbReference type="KEGG" id="rul:UC8_31690"/>
<dbReference type="CDD" id="cd01025">
    <property type="entry name" value="TOPRIM_recR"/>
    <property type="match status" value="1"/>
</dbReference>
<dbReference type="Pfam" id="PF02132">
    <property type="entry name" value="RecR_ZnF"/>
    <property type="match status" value="1"/>
</dbReference>
<keyword evidence="5 7" id="KW-0233">DNA recombination</keyword>
<reference evidence="9 10" key="1">
    <citation type="submission" date="2019-08" db="EMBL/GenBank/DDBJ databases">
        <title>Deep-cultivation of Planctomycetes and their phenomic and genomic characterization uncovers novel biology.</title>
        <authorList>
            <person name="Wiegand S."/>
            <person name="Jogler M."/>
            <person name="Boedeker C."/>
            <person name="Pinto D."/>
            <person name="Vollmers J."/>
            <person name="Rivas-Marin E."/>
            <person name="Kohn T."/>
            <person name="Peeters S.H."/>
            <person name="Heuer A."/>
            <person name="Rast P."/>
            <person name="Oberbeckmann S."/>
            <person name="Bunk B."/>
            <person name="Jeske O."/>
            <person name="Meyerdierks A."/>
            <person name="Storesund J.E."/>
            <person name="Kallscheuer N."/>
            <person name="Luecker S."/>
            <person name="Lage O.M."/>
            <person name="Pohl T."/>
            <person name="Merkel B.J."/>
            <person name="Hornburger P."/>
            <person name="Mueller R.-W."/>
            <person name="Bruemmer F."/>
            <person name="Labrenz M."/>
            <person name="Spormann A.M."/>
            <person name="Op den Camp H."/>
            <person name="Overmann J."/>
            <person name="Amann R."/>
            <person name="Jetten M.S.M."/>
            <person name="Mascher T."/>
            <person name="Medema M.H."/>
            <person name="Devos D.P."/>
            <person name="Kaster A.-K."/>
            <person name="Ovreas L."/>
            <person name="Rohde M."/>
            <person name="Galperin M.Y."/>
            <person name="Jogler C."/>
        </authorList>
    </citation>
    <scope>NUCLEOTIDE SEQUENCE [LARGE SCALE GENOMIC DNA]</scope>
    <source>
        <strain evidence="9 10">UC8</strain>
    </source>
</reference>
<dbReference type="InterPro" id="IPR023627">
    <property type="entry name" value="Rcmb_RecR"/>
</dbReference>
<dbReference type="PANTHER" id="PTHR30446">
    <property type="entry name" value="RECOMBINATION PROTEIN RECR"/>
    <property type="match status" value="1"/>
</dbReference>
<keyword evidence="10" id="KW-1185">Reference proteome</keyword>
<dbReference type="HAMAP" id="MF_00017">
    <property type="entry name" value="RecR"/>
    <property type="match status" value="1"/>
</dbReference>
<protein>
    <recommendedName>
        <fullName evidence="7">Recombination protein RecR</fullName>
    </recommendedName>
</protein>
<dbReference type="NCBIfam" id="TIGR00615">
    <property type="entry name" value="recR"/>
    <property type="match status" value="1"/>
</dbReference>
<sequence>MDDLVQQLGRLPGIGRKSAERLAYHLLRVPKAEALALADAIRRVRENVRYCETCFNLSEGPACEVCRDPQRDPTRLCIVEQPRDLMSLEQAGVYRGLYHVLLGRIAPLDGIGPDQLTIDPLVERVRTGNFQEVIMATNPTLEGDGTSLFISNQLSEFSVNVTRLARGITAGSVLEYANKEILADALTGRQKL</sequence>
<dbReference type="Pfam" id="PF13662">
    <property type="entry name" value="Toprim_4"/>
    <property type="match status" value="1"/>
</dbReference>
<keyword evidence="2 7" id="KW-0227">DNA damage</keyword>
<dbReference type="InterPro" id="IPR006171">
    <property type="entry name" value="TOPRIM_dom"/>
</dbReference>
<keyword evidence="6 7" id="KW-0234">DNA repair</keyword>
<evidence type="ECO:0000256" key="4">
    <source>
        <dbReference type="ARBA" id="ARBA00022833"/>
    </source>
</evidence>
<dbReference type="InterPro" id="IPR034137">
    <property type="entry name" value="TOPRIM_RecR"/>
</dbReference>
<evidence type="ECO:0000256" key="3">
    <source>
        <dbReference type="ARBA" id="ARBA00022771"/>
    </source>
</evidence>
<dbReference type="SUPFAM" id="SSF111304">
    <property type="entry name" value="Recombination protein RecR"/>
    <property type="match status" value="1"/>
</dbReference>
<dbReference type="GO" id="GO:0003677">
    <property type="term" value="F:DNA binding"/>
    <property type="evidence" value="ECO:0007669"/>
    <property type="project" value="UniProtKB-UniRule"/>
</dbReference>
<feature type="zinc finger region" description="C4-type" evidence="7">
    <location>
        <begin position="51"/>
        <end position="66"/>
    </location>
</feature>
<comment type="function">
    <text evidence="7">May play a role in DNA repair. It seems to be involved in an RecBC-independent recombinational process of DNA repair. It may act with RecF and RecO.</text>
</comment>
<evidence type="ECO:0000256" key="1">
    <source>
        <dbReference type="ARBA" id="ARBA00022723"/>
    </source>
</evidence>
<gene>
    <name evidence="7 9" type="primary">recR</name>
    <name evidence="9" type="ORF">UC8_31690</name>
</gene>
<dbReference type="PROSITE" id="PS01300">
    <property type="entry name" value="RECR"/>
    <property type="match status" value="1"/>
</dbReference>
<organism evidence="9 10">
    <name type="scientific">Roseimaritima ulvae</name>
    <dbReference type="NCBI Taxonomy" id="980254"/>
    <lineage>
        <taxon>Bacteria</taxon>
        <taxon>Pseudomonadati</taxon>
        <taxon>Planctomycetota</taxon>
        <taxon>Planctomycetia</taxon>
        <taxon>Pirellulales</taxon>
        <taxon>Pirellulaceae</taxon>
        <taxon>Roseimaritima</taxon>
    </lineage>
</organism>
<keyword evidence="1 7" id="KW-0479">Metal-binding</keyword>
<dbReference type="InterPro" id="IPR015967">
    <property type="entry name" value="Rcmb_RecR_Znf"/>
</dbReference>
<dbReference type="PROSITE" id="PS50880">
    <property type="entry name" value="TOPRIM"/>
    <property type="match status" value="1"/>
</dbReference>
<evidence type="ECO:0000256" key="2">
    <source>
        <dbReference type="ARBA" id="ARBA00022763"/>
    </source>
</evidence>
<dbReference type="GO" id="GO:0006281">
    <property type="term" value="P:DNA repair"/>
    <property type="evidence" value="ECO:0007669"/>
    <property type="project" value="UniProtKB-UniRule"/>
</dbReference>
<dbReference type="Pfam" id="PF21176">
    <property type="entry name" value="RecR_HhH"/>
    <property type="match status" value="1"/>
</dbReference>
<proteinExistence type="inferred from homology"/>
<accession>A0A5B9QTS0</accession>
<evidence type="ECO:0000256" key="7">
    <source>
        <dbReference type="HAMAP-Rule" id="MF_00017"/>
    </source>
</evidence>
<dbReference type="AlphaFoldDB" id="A0A5B9QTS0"/>
<dbReference type="Gene3D" id="3.30.60.80">
    <property type="match status" value="1"/>
</dbReference>
<dbReference type="PANTHER" id="PTHR30446:SF0">
    <property type="entry name" value="RECOMBINATION PROTEIN RECR"/>
    <property type="match status" value="1"/>
</dbReference>
<dbReference type="Gene3D" id="1.10.8.420">
    <property type="entry name" value="RecR Domain 1"/>
    <property type="match status" value="1"/>
</dbReference>
<dbReference type="GO" id="GO:0006310">
    <property type="term" value="P:DNA recombination"/>
    <property type="evidence" value="ECO:0007669"/>
    <property type="project" value="UniProtKB-UniRule"/>
</dbReference>
<dbReference type="Proteomes" id="UP000325286">
    <property type="component" value="Chromosome"/>
</dbReference>
<dbReference type="GO" id="GO:0008270">
    <property type="term" value="F:zinc ion binding"/>
    <property type="evidence" value="ECO:0007669"/>
    <property type="project" value="UniProtKB-KW"/>
</dbReference>
<dbReference type="SMART" id="SM00493">
    <property type="entry name" value="TOPRIM"/>
    <property type="match status" value="1"/>
</dbReference>
<evidence type="ECO:0000313" key="9">
    <source>
        <dbReference type="EMBL" id="QEG41150.1"/>
    </source>
</evidence>
<dbReference type="InterPro" id="IPR000093">
    <property type="entry name" value="DNA_Rcmb_RecR"/>
</dbReference>
<feature type="domain" description="Toprim" evidence="8">
    <location>
        <begin position="74"/>
        <end position="169"/>
    </location>
</feature>
<keyword evidence="3 7" id="KW-0863">Zinc-finger</keyword>
<evidence type="ECO:0000256" key="6">
    <source>
        <dbReference type="ARBA" id="ARBA00023204"/>
    </source>
</evidence>
<evidence type="ECO:0000259" key="8">
    <source>
        <dbReference type="PROSITE" id="PS50880"/>
    </source>
</evidence>
<comment type="similarity">
    <text evidence="7">Belongs to the RecR family.</text>
</comment>
<dbReference type="Gene3D" id="3.40.1360.10">
    <property type="match status" value="1"/>
</dbReference>
<evidence type="ECO:0000313" key="10">
    <source>
        <dbReference type="Proteomes" id="UP000325286"/>
    </source>
</evidence>